<keyword evidence="3" id="KW-1185">Reference proteome</keyword>
<reference evidence="3" key="1">
    <citation type="journal article" date="2013" name="Science">
        <title>The Amborella genome and the evolution of flowering plants.</title>
        <authorList>
            <consortium name="Amborella Genome Project"/>
        </authorList>
    </citation>
    <scope>NUCLEOTIDE SEQUENCE [LARGE SCALE GENOMIC DNA]</scope>
</reference>
<dbReference type="Gramene" id="ERN13150">
    <property type="protein sequence ID" value="ERN13150"/>
    <property type="gene ID" value="AMTR_s00040p00194780"/>
</dbReference>
<evidence type="ECO:0000313" key="3">
    <source>
        <dbReference type="Proteomes" id="UP000017836"/>
    </source>
</evidence>
<name>W1PZV8_AMBTC</name>
<dbReference type="AlphaFoldDB" id="W1PZV8"/>
<evidence type="ECO:0000256" key="1">
    <source>
        <dbReference type="SAM" id="MobiDB-lite"/>
    </source>
</evidence>
<protein>
    <submittedName>
        <fullName evidence="2">Uncharacterized protein</fullName>
    </submittedName>
</protein>
<dbReference type="HOGENOM" id="CLU_2164816_0_0_1"/>
<dbReference type="Proteomes" id="UP000017836">
    <property type="component" value="Unassembled WGS sequence"/>
</dbReference>
<feature type="non-terminal residue" evidence="2">
    <location>
        <position position="1"/>
    </location>
</feature>
<dbReference type="EMBL" id="KI392591">
    <property type="protein sequence ID" value="ERN13150.1"/>
    <property type="molecule type" value="Genomic_DNA"/>
</dbReference>
<organism evidence="2 3">
    <name type="scientific">Amborella trichopoda</name>
    <dbReference type="NCBI Taxonomy" id="13333"/>
    <lineage>
        <taxon>Eukaryota</taxon>
        <taxon>Viridiplantae</taxon>
        <taxon>Streptophyta</taxon>
        <taxon>Embryophyta</taxon>
        <taxon>Tracheophyta</taxon>
        <taxon>Spermatophyta</taxon>
        <taxon>Magnoliopsida</taxon>
        <taxon>Amborellales</taxon>
        <taxon>Amborellaceae</taxon>
        <taxon>Amborella</taxon>
    </lineage>
</organism>
<feature type="non-terminal residue" evidence="2">
    <location>
        <position position="111"/>
    </location>
</feature>
<gene>
    <name evidence="2" type="ORF">AMTR_s00040p00194780</name>
</gene>
<proteinExistence type="predicted"/>
<evidence type="ECO:0000313" key="2">
    <source>
        <dbReference type="EMBL" id="ERN13150.1"/>
    </source>
</evidence>
<accession>W1PZV8</accession>
<feature type="region of interest" description="Disordered" evidence="1">
    <location>
        <begin position="89"/>
        <end position="111"/>
    </location>
</feature>
<sequence>QSVVREAYNYLTTIGFEPTTEEKHREVTTLYETLRAENSELASQVVHERWLRASGEEERKLLKEKILSLMSRLENVRVVQMNCAQRFYTDKSPSPSSSHASNVEFIPGVFG</sequence>